<reference evidence="7" key="1">
    <citation type="submission" date="2011-04" db="EMBL/GenBank/DDBJ databases">
        <title>The complete genome of Treponema brennaborense DSM 12168.</title>
        <authorList>
            <person name="Lucas S."/>
            <person name="Han J."/>
            <person name="Lapidus A."/>
            <person name="Bruce D."/>
            <person name="Goodwin L."/>
            <person name="Pitluck S."/>
            <person name="Peters L."/>
            <person name="Kyrpides N."/>
            <person name="Mavromatis K."/>
            <person name="Ivanova N."/>
            <person name="Mikhailova N."/>
            <person name="Pagani I."/>
            <person name="Teshima H."/>
            <person name="Detter J.C."/>
            <person name="Tapia R."/>
            <person name="Han C."/>
            <person name="Land M."/>
            <person name="Hauser L."/>
            <person name="Markowitz V."/>
            <person name="Cheng J.-F."/>
            <person name="Hugenholtz P."/>
            <person name="Woyke T."/>
            <person name="Wu D."/>
            <person name="Gronow S."/>
            <person name="Wellnitz S."/>
            <person name="Brambilla E."/>
            <person name="Klenk H.-P."/>
            <person name="Eisen J.A."/>
        </authorList>
    </citation>
    <scope>NUCLEOTIDE SEQUENCE [LARGE SCALE GENOMIC DNA]</scope>
    <source>
        <strain evidence="7">DSM 12168 / CIP 105900 / DD5/3</strain>
    </source>
</reference>
<dbReference type="EMBL" id="CP002696">
    <property type="protein sequence ID" value="AEE16220.1"/>
    <property type="molecule type" value="Genomic_DNA"/>
</dbReference>
<dbReference type="GO" id="GO:0003735">
    <property type="term" value="F:structural constituent of ribosome"/>
    <property type="evidence" value="ECO:0007669"/>
    <property type="project" value="InterPro"/>
</dbReference>
<dbReference type="GO" id="GO:0006412">
    <property type="term" value="P:translation"/>
    <property type="evidence" value="ECO:0007669"/>
    <property type="project" value="UniProtKB-UniRule"/>
</dbReference>
<gene>
    <name evidence="5" type="primary">rpmB</name>
    <name evidence="6" type="ordered locus">Trebr_0784</name>
</gene>
<dbReference type="STRING" id="906968.Trebr_0784"/>
<comment type="similarity">
    <text evidence="1 5">Belongs to the bacterial ribosomal protein bL28 family.</text>
</comment>
<dbReference type="InterPro" id="IPR026569">
    <property type="entry name" value="Ribosomal_bL28"/>
</dbReference>
<evidence type="ECO:0000256" key="1">
    <source>
        <dbReference type="ARBA" id="ARBA00008760"/>
    </source>
</evidence>
<dbReference type="Proteomes" id="UP000006546">
    <property type="component" value="Chromosome"/>
</dbReference>
<evidence type="ECO:0000256" key="2">
    <source>
        <dbReference type="ARBA" id="ARBA00022980"/>
    </source>
</evidence>
<dbReference type="InterPro" id="IPR001383">
    <property type="entry name" value="Ribosomal_bL28_bact-type"/>
</dbReference>
<dbReference type="NCBIfam" id="TIGR00009">
    <property type="entry name" value="L28"/>
    <property type="match status" value="1"/>
</dbReference>
<proteinExistence type="inferred from homology"/>
<keyword evidence="7" id="KW-1185">Reference proteome</keyword>
<dbReference type="AlphaFoldDB" id="F4LIH9"/>
<dbReference type="InterPro" id="IPR037147">
    <property type="entry name" value="Ribosomal_bL28_sf"/>
</dbReference>
<evidence type="ECO:0000256" key="4">
    <source>
        <dbReference type="ARBA" id="ARBA00035174"/>
    </source>
</evidence>
<dbReference type="Gene3D" id="2.30.170.40">
    <property type="entry name" value="Ribosomal protein L28/L24"/>
    <property type="match status" value="1"/>
</dbReference>
<evidence type="ECO:0000313" key="7">
    <source>
        <dbReference type="Proteomes" id="UP000006546"/>
    </source>
</evidence>
<evidence type="ECO:0000256" key="5">
    <source>
        <dbReference type="HAMAP-Rule" id="MF_00373"/>
    </source>
</evidence>
<keyword evidence="3 5" id="KW-0687">Ribonucleoprotein</keyword>
<evidence type="ECO:0000256" key="3">
    <source>
        <dbReference type="ARBA" id="ARBA00023274"/>
    </source>
</evidence>
<dbReference type="KEGG" id="tbe:Trebr_0784"/>
<evidence type="ECO:0000313" key="6">
    <source>
        <dbReference type="EMBL" id="AEE16220.1"/>
    </source>
</evidence>
<dbReference type="PANTHER" id="PTHR39080:SF1">
    <property type="entry name" value="LARGE RIBOSOMAL SUBUNIT PROTEIN BL28A"/>
    <property type="match status" value="1"/>
</dbReference>
<dbReference type="SUPFAM" id="SSF143800">
    <property type="entry name" value="L28p-like"/>
    <property type="match status" value="1"/>
</dbReference>
<organism evidence="6 7">
    <name type="scientific">Treponema brennaborense (strain DSM 12168 / CIP 105900 / DD5/3)</name>
    <dbReference type="NCBI Taxonomy" id="906968"/>
    <lineage>
        <taxon>Bacteria</taxon>
        <taxon>Pseudomonadati</taxon>
        <taxon>Spirochaetota</taxon>
        <taxon>Spirochaetia</taxon>
        <taxon>Spirochaetales</taxon>
        <taxon>Treponemataceae</taxon>
        <taxon>Treponema</taxon>
    </lineage>
</organism>
<dbReference type="GO" id="GO:0005840">
    <property type="term" value="C:ribosome"/>
    <property type="evidence" value="ECO:0007669"/>
    <property type="project" value="UniProtKB-KW"/>
</dbReference>
<dbReference type="PANTHER" id="PTHR39080">
    <property type="entry name" value="50S RIBOSOMAL PROTEIN L28"/>
    <property type="match status" value="1"/>
</dbReference>
<dbReference type="RefSeq" id="WP_013757939.1">
    <property type="nucleotide sequence ID" value="NC_015500.1"/>
</dbReference>
<dbReference type="Pfam" id="PF00830">
    <property type="entry name" value="Ribosomal_L28"/>
    <property type="match status" value="1"/>
</dbReference>
<protein>
    <recommendedName>
        <fullName evidence="4 5">Large ribosomal subunit protein bL28</fullName>
    </recommendedName>
</protein>
<accession>F4LIH9</accession>
<dbReference type="HOGENOM" id="CLU_064548_7_0_12"/>
<name>F4LIH9_TREBD</name>
<dbReference type="InterPro" id="IPR034704">
    <property type="entry name" value="Ribosomal_bL28/bL31-like_sf"/>
</dbReference>
<sequence length="63" mass="7067">MSRRCDICGKGSLSGNKVSKSYNHTRRTWKPNIVEVKTEIGGTAMTIKMCTRCLRSGYVTKKV</sequence>
<dbReference type="GO" id="GO:1990904">
    <property type="term" value="C:ribonucleoprotein complex"/>
    <property type="evidence" value="ECO:0007669"/>
    <property type="project" value="UniProtKB-KW"/>
</dbReference>
<dbReference type="InterPro" id="IPR050096">
    <property type="entry name" value="Bacterial_rp_bL28"/>
</dbReference>
<keyword evidence="2 5" id="KW-0689">Ribosomal protein</keyword>
<dbReference type="HAMAP" id="MF_00373">
    <property type="entry name" value="Ribosomal_bL28"/>
    <property type="match status" value="1"/>
</dbReference>
<dbReference type="eggNOG" id="COG0227">
    <property type="taxonomic scope" value="Bacteria"/>
</dbReference>
<dbReference type="OrthoDB" id="9805609at2"/>